<dbReference type="Gene3D" id="3.30.760.10">
    <property type="entry name" value="RNA Cap, Translation Initiation Factor Eif4e"/>
    <property type="match status" value="1"/>
</dbReference>
<dbReference type="EMBL" id="MRZV01001333">
    <property type="protein sequence ID" value="PIK38640.1"/>
    <property type="molecule type" value="Genomic_DNA"/>
</dbReference>
<dbReference type="GO" id="GO:0000340">
    <property type="term" value="F:RNA 7-methylguanosine cap binding"/>
    <property type="evidence" value="ECO:0007669"/>
    <property type="project" value="TreeGrafter"/>
</dbReference>
<dbReference type="OrthoDB" id="17977at2759"/>
<organism evidence="6 7">
    <name type="scientific">Stichopus japonicus</name>
    <name type="common">Sea cucumber</name>
    <dbReference type="NCBI Taxonomy" id="307972"/>
    <lineage>
        <taxon>Eukaryota</taxon>
        <taxon>Metazoa</taxon>
        <taxon>Echinodermata</taxon>
        <taxon>Eleutherozoa</taxon>
        <taxon>Echinozoa</taxon>
        <taxon>Holothuroidea</taxon>
        <taxon>Aspidochirotacea</taxon>
        <taxon>Aspidochirotida</taxon>
        <taxon>Stichopodidae</taxon>
        <taxon>Apostichopus</taxon>
    </lineage>
</organism>
<evidence type="ECO:0000256" key="1">
    <source>
        <dbReference type="ARBA" id="ARBA00022540"/>
    </source>
</evidence>
<proteinExistence type="inferred from homology"/>
<comment type="similarity">
    <text evidence="5">Belongs to the eukaryotic initiation factor 4E family.</text>
</comment>
<dbReference type="GO" id="GO:0003743">
    <property type="term" value="F:translation initiation factor activity"/>
    <property type="evidence" value="ECO:0007669"/>
    <property type="project" value="UniProtKB-KW"/>
</dbReference>
<sequence>MASSSEIQSRNDEDILFDEIETGGTLEKPGVPLNTPWTFWLDRSVPGYTAADVEANLQKVYTVNTVEGFWAVYNNIPTADKLPTRFSYHLMRGDIKPLWEDPNNAFGGIGNSNCQRPQHLLRGRSSCLLPLGNSFQISFGCCKGSRDEVCGISVSIRNVDDVIMVWNKRTDLAEEARITEKVSKILPAIEFNAVFYKCK</sequence>
<dbReference type="PANTHER" id="PTHR11960:SF66">
    <property type="entry name" value="EUKARYOTIC TRANSLATION INITIATION FACTOR 4E TYPE 3"/>
    <property type="match status" value="1"/>
</dbReference>
<dbReference type="InterPro" id="IPR001040">
    <property type="entry name" value="TIF_eIF_4E"/>
</dbReference>
<evidence type="ECO:0000256" key="3">
    <source>
        <dbReference type="ARBA" id="ARBA00022884"/>
    </source>
</evidence>
<dbReference type="GO" id="GO:0006417">
    <property type="term" value="P:regulation of translation"/>
    <property type="evidence" value="ECO:0007669"/>
    <property type="project" value="UniProtKB-KW"/>
</dbReference>
<keyword evidence="7" id="KW-1185">Reference proteome</keyword>
<evidence type="ECO:0000256" key="4">
    <source>
        <dbReference type="ARBA" id="ARBA00022917"/>
    </source>
</evidence>
<dbReference type="Proteomes" id="UP000230750">
    <property type="component" value="Unassembled WGS sequence"/>
</dbReference>
<dbReference type="AlphaFoldDB" id="A0A2G8JSF2"/>
<name>A0A2G8JSF2_STIJA</name>
<dbReference type="SUPFAM" id="SSF55418">
    <property type="entry name" value="eIF4e-like"/>
    <property type="match status" value="1"/>
</dbReference>
<evidence type="ECO:0000256" key="5">
    <source>
        <dbReference type="RuleBase" id="RU004374"/>
    </source>
</evidence>
<dbReference type="PANTHER" id="PTHR11960">
    <property type="entry name" value="EUKARYOTIC TRANSLATION INITIATION FACTOR 4E RELATED"/>
    <property type="match status" value="1"/>
</dbReference>
<keyword evidence="3 5" id="KW-0694">RNA-binding</keyword>
<evidence type="ECO:0000256" key="2">
    <source>
        <dbReference type="ARBA" id="ARBA00022845"/>
    </source>
</evidence>
<dbReference type="Pfam" id="PF01652">
    <property type="entry name" value="IF4E"/>
    <property type="match status" value="1"/>
</dbReference>
<keyword evidence="2" id="KW-0810">Translation regulation</keyword>
<evidence type="ECO:0000313" key="7">
    <source>
        <dbReference type="Proteomes" id="UP000230750"/>
    </source>
</evidence>
<comment type="caution">
    <text evidence="6">The sequence shown here is derived from an EMBL/GenBank/DDBJ whole genome shotgun (WGS) entry which is preliminary data.</text>
</comment>
<keyword evidence="4 5" id="KW-0648">Protein biosynthesis</keyword>
<protein>
    <submittedName>
        <fullName evidence="6">Eukaryotic translation initiation factor 4E family member 3</fullName>
    </submittedName>
</protein>
<evidence type="ECO:0000313" key="6">
    <source>
        <dbReference type="EMBL" id="PIK38640.1"/>
    </source>
</evidence>
<dbReference type="GO" id="GO:0016281">
    <property type="term" value="C:eukaryotic translation initiation factor 4F complex"/>
    <property type="evidence" value="ECO:0007669"/>
    <property type="project" value="TreeGrafter"/>
</dbReference>
<dbReference type="InterPro" id="IPR023398">
    <property type="entry name" value="TIF_eIF4e-like"/>
</dbReference>
<gene>
    <name evidence="6" type="ORF">BSL78_24522</name>
</gene>
<reference evidence="6 7" key="1">
    <citation type="journal article" date="2017" name="PLoS Biol.">
        <title>The sea cucumber genome provides insights into morphological evolution and visceral regeneration.</title>
        <authorList>
            <person name="Zhang X."/>
            <person name="Sun L."/>
            <person name="Yuan J."/>
            <person name="Sun Y."/>
            <person name="Gao Y."/>
            <person name="Zhang L."/>
            <person name="Li S."/>
            <person name="Dai H."/>
            <person name="Hamel J.F."/>
            <person name="Liu C."/>
            <person name="Yu Y."/>
            <person name="Liu S."/>
            <person name="Lin W."/>
            <person name="Guo K."/>
            <person name="Jin S."/>
            <person name="Xu P."/>
            <person name="Storey K.B."/>
            <person name="Huan P."/>
            <person name="Zhang T."/>
            <person name="Zhou Y."/>
            <person name="Zhang J."/>
            <person name="Lin C."/>
            <person name="Li X."/>
            <person name="Xing L."/>
            <person name="Huo D."/>
            <person name="Sun M."/>
            <person name="Wang L."/>
            <person name="Mercier A."/>
            <person name="Li F."/>
            <person name="Yang H."/>
            <person name="Xiang J."/>
        </authorList>
    </citation>
    <scope>NUCLEOTIDE SEQUENCE [LARGE SCALE GENOMIC DNA]</scope>
    <source>
        <strain evidence="6">Shaxun</strain>
        <tissue evidence="6">Muscle</tissue>
    </source>
</reference>
<keyword evidence="1 5" id="KW-0396">Initiation factor</keyword>
<dbReference type="STRING" id="307972.A0A2G8JSF2"/>
<accession>A0A2G8JSF2</accession>